<name>A0A7W9ENU6_9SPHN</name>
<dbReference type="EMBL" id="JACIJH010000001">
    <property type="protein sequence ID" value="MBB5704789.1"/>
    <property type="molecule type" value="Genomic_DNA"/>
</dbReference>
<sequence>MSDDLPAALPYAEVIGDPIAQSKSPLIHDFWLDALGLVGRYARAHVKPEGLAAYIAERRADPDWRGCNITMPHKQAIMDLVDDPGDIRGTIGAMNTVVRQPDGALIGTNTDAAGFYAPLAELDLAGAPVIVVGAGGAARAVLFALARAGVGFVTMIGRSPLKAMGLLATFGLKGGTAALDAPLPPAALLVNASSLGMTGQPPLDLDLSSLPGEAIVYDLVYSPLRTGLLGAAEARGLDTVDGLDMLIGQAALAFELFFGAAPPEGRDEELRALLTA</sequence>
<dbReference type="RefSeq" id="WP_184094257.1">
    <property type="nucleotide sequence ID" value="NZ_JACIJH010000001.1"/>
</dbReference>
<organism evidence="7 8">
    <name type="scientific">Sphingopyxis panaciterrulae</name>
    <dbReference type="NCBI Taxonomy" id="462372"/>
    <lineage>
        <taxon>Bacteria</taxon>
        <taxon>Pseudomonadati</taxon>
        <taxon>Pseudomonadota</taxon>
        <taxon>Alphaproteobacteria</taxon>
        <taxon>Sphingomonadales</taxon>
        <taxon>Sphingomonadaceae</taxon>
        <taxon>Sphingopyxis</taxon>
    </lineage>
</organism>
<feature type="binding site" evidence="4">
    <location>
        <position position="111"/>
    </location>
    <ligand>
        <name>shikimate</name>
        <dbReference type="ChEBI" id="CHEBI:36208"/>
    </ligand>
</feature>
<evidence type="ECO:0000256" key="4">
    <source>
        <dbReference type="HAMAP-Rule" id="MF_00222"/>
    </source>
</evidence>
<comment type="caution">
    <text evidence="4">Lacks conserved residue(s) required for the propagation of feature annotation.</text>
</comment>
<evidence type="ECO:0000259" key="5">
    <source>
        <dbReference type="Pfam" id="PF08501"/>
    </source>
</evidence>
<dbReference type="GO" id="GO:0004764">
    <property type="term" value="F:shikimate 3-dehydrogenase (NADP+) activity"/>
    <property type="evidence" value="ECO:0007669"/>
    <property type="project" value="UniProtKB-UniRule"/>
</dbReference>
<dbReference type="GO" id="GO:0009073">
    <property type="term" value="P:aromatic amino acid family biosynthetic process"/>
    <property type="evidence" value="ECO:0007669"/>
    <property type="project" value="UniProtKB-KW"/>
</dbReference>
<keyword evidence="4" id="KW-0521">NADP</keyword>
<keyword evidence="2 4" id="KW-0560">Oxidoreductase</keyword>
<dbReference type="PANTHER" id="PTHR21089">
    <property type="entry name" value="SHIKIMATE DEHYDROGENASE"/>
    <property type="match status" value="1"/>
</dbReference>
<comment type="similarity">
    <text evidence="4">Belongs to the shikimate dehydrogenase family.</text>
</comment>
<comment type="caution">
    <text evidence="7">The sequence shown here is derived from an EMBL/GenBank/DDBJ whole genome shotgun (WGS) entry which is preliminary data.</text>
</comment>
<dbReference type="SUPFAM" id="SSF53223">
    <property type="entry name" value="Aminoacid dehydrogenase-like, N-terminal domain"/>
    <property type="match status" value="1"/>
</dbReference>
<dbReference type="UniPathway" id="UPA00053">
    <property type="reaction ID" value="UER00087"/>
</dbReference>
<feature type="binding site" evidence="4">
    <location>
        <position position="242"/>
    </location>
    <ligand>
        <name>NADP(+)</name>
        <dbReference type="ChEBI" id="CHEBI:58349"/>
    </ligand>
</feature>
<keyword evidence="8" id="KW-1185">Reference proteome</keyword>
<dbReference type="GO" id="GO:0005829">
    <property type="term" value="C:cytosol"/>
    <property type="evidence" value="ECO:0007669"/>
    <property type="project" value="TreeGrafter"/>
</dbReference>
<protein>
    <recommendedName>
        <fullName evidence="4">Shikimate dehydrogenase (NADP(+))</fullName>
        <shortName evidence="4">SDH</shortName>
        <ecNumber evidence="4">1.1.1.25</ecNumber>
    </recommendedName>
</protein>
<comment type="subunit">
    <text evidence="4">Homodimer.</text>
</comment>
<dbReference type="InterPro" id="IPR036291">
    <property type="entry name" value="NAD(P)-bd_dom_sf"/>
</dbReference>
<feature type="domain" description="SDH C-terminal" evidence="6">
    <location>
        <begin position="242"/>
        <end position="264"/>
    </location>
</feature>
<feature type="binding site" evidence="4">
    <location>
        <position position="249"/>
    </location>
    <ligand>
        <name>shikimate</name>
        <dbReference type="ChEBI" id="CHEBI:36208"/>
    </ligand>
</feature>
<evidence type="ECO:0000256" key="3">
    <source>
        <dbReference type="ARBA" id="ARBA00023141"/>
    </source>
</evidence>
<dbReference type="GO" id="GO:0019632">
    <property type="term" value="P:shikimate metabolic process"/>
    <property type="evidence" value="ECO:0007669"/>
    <property type="project" value="TreeGrafter"/>
</dbReference>
<evidence type="ECO:0000256" key="1">
    <source>
        <dbReference type="ARBA" id="ARBA00004871"/>
    </source>
</evidence>
<gene>
    <name evidence="4" type="primary">aroE</name>
    <name evidence="7" type="ORF">FHR21_000114</name>
</gene>
<dbReference type="InterPro" id="IPR041121">
    <property type="entry name" value="SDH_C"/>
</dbReference>
<dbReference type="GO" id="GO:0050661">
    <property type="term" value="F:NADP binding"/>
    <property type="evidence" value="ECO:0007669"/>
    <property type="project" value="TreeGrafter"/>
</dbReference>
<dbReference type="Pfam" id="PF18317">
    <property type="entry name" value="SDH_C"/>
    <property type="match status" value="1"/>
</dbReference>
<dbReference type="InterPro" id="IPR013708">
    <property type="entry name" value="Shikimate_DH-bd_N"/>
</dbReference>
<proteinExistence type="inferred from homology"/>
<feature type="binding site" evidence="4">
    <location>
        <position position="86"/>
    </location>
    <ligand>
        <name>NADP(+)</name>
        <dbReference type="ChEBI" id="CHEBI:58349"/>
    </ligand>
</feature>
<dbReference type="GO" id="GO:0009423">
    <property type="term" value="P:chorismate biosynthetic process"/>
    <property type="evidence" value="ECO:0007669"/>
    <property type="project" value="UniProtKB-UniRule"/>
</dbReference>
<dbReference type="Pfam" id="PF08501">
    <property type="entry name" value="Shikimate_dh_N"/>
    <property type="match status" value="1"/>
</dbReference>
<accession>A0A7W9ENU6</accession>
<dbReference type="InterPro" id="IPR046346">
    <property type="entry name" value="Aminoacid_DH-like_N_sf"/>
</dbReference>
<comment type="catalytic activity">
    <reaction evidence="4">
        <text>shikimate + NADP(+) = 3-dehydroshikimate + NADPH + H(+)</text>
        <dbReference type="Rhea" id="RHEA:17737"/>
        <dbReference type="ChEBI" id="CHEBI:15378"/>
        <dbReference type="ChEBI" id="CHEBI:16630"/>
        <dbReference type="ChEBI" id="CHEBI:36208"/>
        <dbReference type="ChEBI" id="CHEBI:57783"/>
        <dbReference type="ChEBI" id="CHEBI:58349"/>
        <dbReference type="EC" id="1.1.1.25"/>
    </reaction>
</comment>
<dbReference type="PANTHER" id="PTHR21089:SF1">
    <property type="entry name" value="BIFUNCTIONAL 3-DEHYDROQUINATE DEHYDRATASE_SHIKIMATE DEHYDROGENASE, CHLOROPLASTIC"/>
    <property type="match status" value="1"/>
</dbReference>
<dbReference type="SUPFAM" id="SSF51735">
    <property type="entry name" value="NAD(P)-binding Rossmann-fold domains"/>
    <property type="match status" value="1"/>
</dbReference>
<keyword evidence="4" id="KW-0028">Amino-acid biosynthesis</keyword>
<evidence type="ECO:0000313" key="8">
    <source>
        <dbReference type="Proteomes" id="UP000537161"/>
    </source>
</evidence>
<keyword evidence="3 4" id="KW-0057">Aromatic amino acid biosynthesis</keyword>
<evidence type="ECO:0000259" key="6">
    <source>
        <dbReference type="Pfam" id="PF18317"/>
    </source>
</evidence>
<feature type="binding site" evidence="4">
    <location>
        <position position="95"/>
    </location>
    <ligand>
        <name>shikimate</name>
        <dbReference type="ChEBI" id="CHEBI:36208"/>
    </ligand>
</feature>
<dbReference type="AlphaFoldDB" id="A0A7W9ENU6"/>
<feature type="binding site" evidence="4">
    <location>
        <position position="219"/>
    </location>
    <ligand>
        <name>NADP(+)</name>
        <dbReference type="ChEBI" id="CHEBI:58349"/>
    </ligand>
</feature>
<reference evidence="7 8" key="1">
    <citation type="submission" date="2020-08" db="EMBL/GenBank/DDBJ databases">
        <title>Genomic Encyclopedia of Type Strains, Phase IV (KMG-IV): sequencing the most valuable type-strain genomes for metagenomic binning, comparative biology and taxonomic classification.</title>
        <authorList>
            <person name="Goeker M."/>
        </authorList>
    </citation>
    <scope>NUCLEOTIDE SEQUENCE [LARGE SCALE GENOMIC DNA]</scope>
    <source>
        <strain evidence="7 8">DSM 27163</strain>
    </source>
</reference>
<feature type="binding site" evidence="4">
    <location>
        <position position="70"/>
    </location>
    <ligand>
        <name>shikimate</name>
        <dbReference type="ChEBI" id="CHEBI:36208"/>
    </ligand>
</feature>
<dbReference type="EC" id="1.1.1.25" evidence="4"/>
<dbReference type="CDD" id="cd01065">
    <property type="entry name" value="NAD_bind_Shikimate_DH"/>
    <property type="match status" value="1"/>
</dbReference>
<feature type="domain" description="Shikimate dehydrogenase substrate binding N-terminal" evidence="5">
    <location>
        <begin position="14"/>
        <end position="97"/>
    </location>
</feature>
<feature type="binding site" evidence="4">
    <location>
        <position position="221"/>
    </location>
    <ligand>
        <name>shikimate</name>
        <dbReference type="ChEBI" id="CHEBI:36208"/>
    </ligand>
</feature>
<feature type="active site" description="Proton acceptor" evidence="4">
    <location>
        <position position="74"/>
    </location>
</feature>
<evidence type="ECO:0000313" key="7">
    <source>
        <dbReference type="EMBL" id="MBB5704789.1"/>
    </source>
</evidence>
<dbReference type="HAMAP" id="MF_00222">
    <property type="entry name" value="Shikimate_DH_AroE"/>
    <property type="match status" value="1"/>
</dbReference>
<dbReference type="Proteomes" id="UP000537161">
    <property type="component" value="Unassembled WGS sequence"/>
</dbReference>
<evidence type="ECO:0000256" key="2">
    <source>
        <dbReference type="ARBA" id="ARBA00023002"/>
    </source>
</evidence>
<dbReference type="Gene3D" id="3.40.50.720">
    <property type="entry name" value="NAD(P)-binding Rossmann-like Domain"/>
    <property type="match status" value="1"/>
</dbReference>
<comment type="function">
    <text evidence="4">Involved in the biosynthesis of the chorismate, which leads to the biosynthesis of aromatic amino acids. Catalyzes the reversible NADPH linked reduction of 3-dehydroshikimate (DHSA) to yield shikimate (SA).</text>
</comment>
<dbReference type="GO" id="GO:0008652">
    <property type="term" value="P:amino acid biosynthetic process"/>
    <property type="evidence" value="ECO:0007669"/>
    <property type="project" value="UniProtKB-KW"/>
</dbReference>
<dbReference type="Gene3D" id="3.40.50.10860">
    <property type="entry name" value="Leucine Dehydrogenase, chain A, domain 1"/>
    <property type="match status" value="1"/>
</dbReference>
<dbReference type="InterPro" id="IPR022893">
    <property type="entry name" value="Shikimate_DH_fam"/>
</dbReference>
<comment type="pathway">
    <text evidence="1 4">Metabolic intermediate biosynthesis; chorismate biosynthesis; chorismate from D-erythrose 4-phosphate and phosphoenolpyruvate: step 4/7.</text>
</comment>
<feature type="binding site" evidence="4">
    <location>
        <begin position="133"/>
        <end position="137"/>
    </location>
    <ligand>
        <name>NADP(+)</name>
        <dbReference type="ChEBI" id="CHEBI:58349"/>
    </ligand>
</feature>
<feature type="binding site" evidence="4">
    <location>
        <begin position="22"/>
        <end position="24"/>
    </location>
    <ligand>
        <name>shikimate</name>
        <dbReference type="ChEBI" id="CHEBI:36208"/>
    </ligand>
</feature>